<evidence type="ECO:0000313" key="2">
    <source>
        <dbReference type="EMBL" id="RNA18634.1"/>
    </source>
</evidence>
<dbReference type="Gene3D" id="3.40.50.300">
    <property type="entry name" value="P-loop containing nucleotide triphosphate hydrolases"/>
    <property type="match status" value="1"/>
</dbReference>
<dbReference type="AlphaFoldDB" id="A0A3M7R5H9"/>
<name>A0A3M7R5H9_BRAPC</name>
<dbReference type="InterPro" id="IPR027417">
    <property type="entry name" value="P-loop_NTPase"/>
</dbReference>
<feature type="compositionally biased region" description="Polar residues" evidence="1">
    <location>
        <begin position="40"/>
        <end position="50"/>
    </location>
</feature>
<accession>A0A3M7R5H9</accession>
<sequence>WFETSAKDDINVEKAAKFLVSKILEKESAIRQEEEKQTTDKLTLTDNTGQTKKKCC</sequence>
<gene>
    <name evidence="2" type="ORF">BpHYR1_020240</name>
</gene>
<comment type="caution">
    <text evidence="2">The sequence shown here is derived from an EMBL/GenBank/DDBJ whole genome shotgun (WGS) entry which is preliminary data.</text>
</comment>
<feature type="non-terminal residue" evidence="2">
    <location>
        <position position="1"/>
    </location>
</feature>
<keyword evidence="3" id="KW-1185">Reference proteome</keyword>
<dbReference type="STRING" id="10195.A0A3M7R5H9"/>
<protein>
    <submittedName>
        <fullName evidence="2">Ras-related Rab-32</fullName>
    </submittedName>
</protein>
<reference evidence="2 3" key="1">
    <citation type="journal article" date="2018" name="Sci. Rep.">
        <title>Genomic signatures of local adaptation to the degree of environmental predictability in rotifers.</title>
        <authorList>
            <person name="Franch-Gras L."/>
            <person name="Hahn C."/>
            <person name="Garcia-Roger E.M."/>
            <person name="Carmona M.J."/>
            <person name="Serra M."/>
            <person name="Gomez A."/>
        </authorList>
    </citation>
    <scope>NUCLEOTIDE SEQUENCE [LARGE SCALE GENOMIC DNA]</scope>
    <source>
        <strain evidence="2">HYR1</strain>
    </source>
</reference>
<proteinExistence type="predicted"/>
<dbReference type="Proteomes" id="UP000276133">
    <property type="component" value="Unassembled WGS sequence"/>
</dbReference>
<dbReference type="OrthoDB" id="245989at2759"/>
<feature type="region of interest" description="Disordered" evidence="1">
    <location>
        <begin position="34"/>
        <end position="56"/>
    </location>
</feature>
<evidence type="ECO:0000256" key="1">
    <source>
        <dbReference type="SAM" id="MobiDB-lite"/>
    </source>
</evidence>
<organism evidence="2 3">
    <name type="scientific">Brachionus plicatilis</name>
    <name type="common">Marine rotifer</name>
    <name type="synonym">Brachionus muelleri</name>
    <dbReference type="NCBI Taxonomy" id="10195"/>
    <lineage>
        <taxon>Eukaryota</taxon>
        <taxon>Metazoa</taxon>
        <taxon>Spiralia</taxon>
        <taxon>Gnathifera</taxon>
        <taxon>Rotifera</taxon>
        <taxon>Eurotatoria</taxon>
        <taxon>Monogononta</taxon>
        <taxon>Pseudotrocha</taxon>
        <taxon>Ploima</taxon>
        <taxon>Brachionidae</taxon>
        <taxon>Brachionus</taxon>
    </lineage>
</organism>
<dbReference type="EMBL" id="REGN01004196">
    <property type="protein sequence ID" value="RNA18634.1"/>
    <property type="molecule type" value="Genomic_DNA"/>
</dbReference>
<evidence type="ECO:0000313" key="3">
    <source>
        <dbReference type="Proteomes" id="UP000276133"/>
    </source>
</evidence>